<reference evidence="4 6" key="1">
    <citation type="submission" date="2006-04" db="EMBL/GenBank/DDBJ databases">
        <authorList>
            <person name="Nierman W.C."/>
        </authorList>
    </citation>
    <scope>NUCLEOTIDE SEQUENCE [LARGE SCALE GENOMIC DNA]</scope>
    <source>
        <strain evidence="4 6">DW4/3-1</strain>
    </source>
</reference>
<dbReference type="InterPro" id="IPR016084">
    <property type="entry name" value="Haem_Oase-like_multi-hlx"/>
</dbReference>
<organism evidence="4 6">
    <name type="scientific">Stigmatella aurantiaca (strain DW4/3-1)</name>
    <dbReference type="NCBI Taxonomy" id="378806"/>
    <lineage>
        <taxon>Bacteria</taxon>
        <taxon>Pseudomonadati</taxon>
        <taxon>Myxococcota</taxon>
        <taxon>Myxococcia</taxon>
        <taxon>Myxococcales</taxon>
        <taxon>Cystobacterineae</taxon>
        <taxon>Archangiaceae</taxon>
        <taxon>Stigmatella</taxon>
    </lineage>
</organism>
<keyword evidence="1" id="KW-0808">Transferase</keyword>
<dbReference type="Proteomes" id="UP000001351">
    <property type="component" value="Chromosome"/>
</dbReference>
<reference evidence="3 5" key="2">
    <citation type="journal article" date="2011" name="Mol. Biol. Evol.">
        <title>Comparative genomic analysis of fruiting body formation in Myxococcales.</title>
        <authorList>
            <person name="Huntley S."/>
            <person name="Hamann N."/>
            <person name="Wegener-Feldbrugge S."/>
            <person name="Treuner-Lange A."/>
            <person name="Kube M."/>
            <person name="Reinhardt R."/>
            <person name="Klages S."/>
            <person name="Muller R."/>
            <person name="Ronning C.M."/>
            <person name="Nierman W.C."/>
            <person name="Sogaard-Andersen L."/>
        </authorList>
    </citation>
    <scope>NUCLEOTIDE SEQUENCE [LARGE SCALE GENOMIC DNA]</scope>
    <source>
        <strain evidence="3 5">DW4/3-1</strain>
    </source>
</reference>
<dbReference type="PANTHER" id="PTHR40279">
    <property type="entry name" value="PQQC-LIKE PROTEIN"/>
    <property type="match status" value="1"/>
</dbReference>
<evidence type="ECO:0000256" key="1">
    <source>
        <dbReference type="ARBA" id="ARBA00022679"/>
    </source>
</evidence>
<keyword evidence="2" id="KW-0560">Oxidoreductase</keyword>
<dbReference type="NCBIfam" id="TIGR03429">
    <property type="entry name" value="arom_pren_DMATS"/>
    <property type="match status" value="1"/>
</dbReference>
<accession>Q08WJ0</accession>
<dbReference type="HOGENOM" id="CLU_448262_0_0_7"/>
<evidence type="ECO:0000313" key="4">
    <source>
        <dbReference type="EMBL" id="EAU64841.1"/>
    </source>
</evidence>
<dbReference type="CDD" id="cd13930">
    <property type="entry name" value="PT-Tnase"/>
    <property type="match status" value="1"/>
</dbReference>
<dbReference type="EMBL" id="CP002271">
    <property type="protein sequence ID" value="ADO69832.1"/>
    <property type="molecule type" value="Genomic_DNA"/>
</dbReference>
<dbReference type="KEGG" id="sur:STAUR_2028"/>
<dbReference type="RefSeq" id="WP_002616018.1">
    <property type="nucleotide sequence ID" value="NC_014623.1"/>
</dbReference>
<dbReference type="InterPro" id="IPR033964">
    <property type="entry name" value="ABBA"/>
</dbReference>
<dbReference type="SUPFAM" id="SSF48613">
    <property type="entry name" value="Heme oxygenase-like"/>
    <property type="match status" value="1"/>
</dbReference>
<dbReference type="PANTHER" id="PTHR40279:SF3">
    <property type="entry name" value="4-AMINOBENZOATE SYNTHASE"/>
    <property type="match status" value="1"/>
</dbReference>
<evidence type="ECO:0000313" key="5">
    <source>
        <dbReference type="Proteomes" id="UP000001351"/>
    </source>
</evidence>
<gene>
    <name evidence="3" type="ordered locus">STAUR_2028</name>
    <name evidence="4" type="ORF">STIAU_2329</name>
</gene>
<evidence type="ECO:0000313" key="6">
    <source>
        <dbReference type="Proteomes" id="UP000032702"/>
    </source>
</evidence>
<dbReference type="SFLD" id="SFLDS00036">
    <property type="entry name" value="Aromatic_Prenyltransferase"/>
    <property type="match status" value="1"/>
</dbReference>
<evidence type="ECO:0000313" key="3">
    <source>
        <dbReference type="EMBL" id="ADO69832.1"/>
    </source>
</evidence>
<dbReference type="EMBL" id="AAMD01000101">
    <property type="protein sequence ID" value="EAU64841.1"/>
    <property type="molecule type" value="Genomic_DNA"/>
</dbReference>
<dbReference type="SFLD" id="SFLDG01162">
    <property type="entry name" value="I"/>
    <property type="match status" value="1"/>
</dbReference>
<dbReference type="GO" id="GO:0009820">
    <property type="term" value="P:alkaloid metabolic process"/>
    <property type="evidence" value="ECO:0007669"/>
    <property type="project" value="InterPro"/>
</dbReference>
<dbReference type="Pfam" id="PF14518">
    <property type="entry name" value="Haem_oxygenas_2"/>
    <property type="match status" value="1"/>
</dbReference>
<dbReference type="Pfam" id="PF11991">
    <property type="entry name" value="Trp_DMAT"/>
    <property type="match status" value="1"/>
</dbReference>
<dbReference type="Proteomes" id="UP000032702">
    <property type="component" value="Unassembled WGS sequence"/>
</dbReference>
<dbReference type="Gene3D" id="1.20.910.10">
    <property type="entry name" value="Heme oxygenase-like"/>
    <property type="match status" value="1"/>
</dbReference>
<dbReference type="OrthoDB" id="513465at2"/>
<dbReference type="GO" id="GO:0016765">
    <property type="term" value="F:transferase activity, transferring alkyl or aryl (other than methyl) groups"/>
    <property type="evidence" value="ECO:0007669"/>
    <property type="project" value="InterPro"/>
</dbReference>
<name>Q08WJ0_STIAD</name>
<dbReference type="InterPro" id="IPR017795">
    <property type="entry name" value="ABBA_NscD-like"/>
</dbReference>
<dbReference type="eggNOG" id="COG5424">
    <property type="taxonomic scope" value="Bacteria"/>
</dbReference>
<evidence type="ECO:0000256" key="2">
    <source>
        <dbReference type="ARBA" id="ARBA00023002"/>
    </source>
</evidence>
<keyword evidence="5" id="KW-1185">Reference proteome</keyword>
<dbReference type="STRING" id="378806.STAUR_2028"/>
<dbReference type="GO" id="GO:0016491">
    <property type="term" value="F:oxidoreductase activity"/>
    <property type="evidence" value="ECO:0007669"/>
    <property type="project" value="UniProtKB-KW"/>
</dbReference>
<dbReference type="AlphaFoldDB" id="Q08WJ0"/>
<protein>
    <recommendedName>
        <fullName evidence="7">Iron-containing redox enzyme family protein</fullName>
    </recommendedName>
</protein>
<evidence type="ECO:0008006" key="7">
    <source>
        <dbReference type="Google" id="ProtNLM"/>
    </source>
</evidence>
<sequence>MPTAESIPLSDYIEQKVGRLCDAAQMHTERGEIITTLRRLFLPWGSQPLAHQSSWASEIADDNTPVEFSVAIAGEKVELRVLFEPQGDEPTLSAQRAAGLELHDRLVQEFGVHAGMFRRVQDLFLEGTIEGAFAVWSSVVFARGKRPLFKTYLNPQAHGRALAPALVEEALGRLGIHGAWASLSKAAARRGPYLDEIKYFALDLLPDQARVKVYVHHHGATPADLEAACEASSNYVPGKASGFARAMLGGDAAMSLRAPFTCHAFRREHSPRPVTTVYVPACAYARDDETVRERVSTYLESRAIGTTAYNTLVKGFADRPLEAGVGMQSWVALRDDSTEARVTLYLASEARHVHPPGSVPAPTAAPMRFASAEEVVRSTARMALDQHPLMRRIARDMDGEALWLLIHNLYEGTSKHFSRWLAHVTALAPDEAIRSLLARQLSQELGEGDLARSHGVLIRRFLHGLEGLKPRGFSEGDLEPGRRLARRLAQHYLSADPHECLATLMAGEVAAHQVIQFVNGMLKRIPRPMEASTLEWLRLHDEVEGDHAEESFLLARQLPSEPPVIAAVARGAVGLHQALWTLFDELYPSADNAVHSSVSAAGTAYHAAG</sequence>
<dbReference type="InterPro" id="IPR039068">
    <property type="entry name" value="PqqC-like"/>
</dbReference>
<proteinExistence type="predicted"/>